<dbReference type="AlphaFoldDB" id="A0A1Y3BB89"/>
<keyword evidence="1" id="KW-0175">Coiled coil</keyword>
<organism evidence="3 4">
    <name type="scientific">Euroglyphus maynei</name>
    <name type="common">Mayne's house dust mite</name>
    <dbReference type="NCBI Taxonomy" id="6958"/>
    <lineage>
        <taxon>Eukaryota</taxon>
        <taxon>Metazoa</taxon>
        <taxon>Ecdysozoa</taxon>
        <taxon>Arthropoda</taxon>
        <taxon>Chelicerata</taxon>
        <taxon>Arachnida</taxon>
        <taxon>Acari</taxon>
        <taxon>Acariformes</taxon>
        <taxon>Sarcoptiformes</taxon>
        <taxon>Astigmata</taxon>
        <taxon>Psoroptidia</taxon>
        <taxon>Analgoidea</taxon>
        <taxon>Pyroglyphidae</taxon>
        <taxon>Pyroglyphinae</taxon>
        <taxon>Euroglyphus</taxon>
    </lineage>
</organism>
<evidence type="ECO:0000313" key="4">
    <source>
        <dbReference type="Proteomes" id="UP000194236"/>
    </source>
</evidence>
<reference evidence="3 4" key="1">
    <citation type="submission" date="2017-03" db="EMBL/GenBank/DDBJ databases">
        <title>Genome Survey of Euroglyphus maynei.</title>
        <authorList>
            <person name="Arlian L.G."/>
            <person name="Morgan M.S."/>
            <person name="Rider S.D."/>
        </authorList>
    </citation>
    <scope>NUCLEOTIDE SEQUENCE [LARGE SCALE GENOMIC DNA]</scope>
    <source>
        <strain evidence="3">Arlian Lab</strain>
        <tissue evidence="3">Whole body</tissue>
    </source>
</reference>
<feature type="non-terminal residue" evidence="3">
    <location>
        <position position="669"/>
    </location>
</feature>
<feature type="compositionally biased region" description="Basic residues" evidence="2">
    <location>
        <begin position="65"/>
        <end position="75"/>
    </location>
</feature>
<evidence type="ECO:0000256" key="1">
    <source>
        <dbReference type="SAM" id="Coils"/>
    </source>
</evidence>
<sequence>MVELNGKILANLKVMIQMLESSKMDSKVNPNITATILAFDTPTKSVVGEKRKYQQHTPSSTNVQRIKKSSNRKRIRNETPSMKTKKVSSTDLSNQENDQNITNKMQETQIEQKPQQTSLISKKCSIQESTIVNDSSNNNNNTLRCTRARTRAQVKKEQELQQSKINMKISNTTLTKTTKTKANSTVINKNPRNNKDTFITTNNNDMSKVTTPTTQRTKKTTVPQQQKQRESNKKPVASALDTPSAKNINSRKVGGQCSKIYEILATPPISKQRPEEVRVRSAQKLEKAAENRKMLMEQRQQELRKRSVDSKNRLLANQQKQEQQRQQQLVSATNTTPLKKLAGKQAFFLIAGVASSTADNNNNCTPVLRHKMLNSNMNSSTKKSTKTSSLANNNNNNSISKYNLKKEPSSIAKQLSKIKNFANNKKMIPTMKNDVTTTITTTNALPSEKLTIGNGNLIVNTALTFDLDSNKPDISPIKFDHEHNDSAGDKIVNVTQNLNNTIITTVRAPASPLTSSSSMHTEMLKPSMLNKTILKMEEKRMMTPKKSPLPSSVTMNQSGITQYTMTPPPRLEESMISTYDISRYIDSEDEEEQQKLDRQRKDKRIPSWAMGSSLIKKLRLTLCRNRNKHLNENINNIYPYHLQKQVHVDLDEIGLVVVPRYRNRTSSVL</sequence>
<feature type="compositionally biased region" description="Polar residues" evidence="2">
    <location>
        <begin position="188"/>
        <end position="207"/>
    </location>
</feature>
<feature type="compositionally biased region" description="Low complexity" evidence="2">
    <location>
        <begin position="208"/>
        <end position="226"/>
    </location>
</feature>
<proteinExistence type="predicted"/>
<gene>
    <name evidence="3" type="ORF">BLA29_002503</name>
</gene>
<feature type="coiled-coil region" evidence="1">
    <location>
        <begin position="279"/>
        <end position="306"/>
    </location>
</feature>
<feature type="compositionally biased region" description="Polar residues" evidence="2">
    <location>
        <begin position="78"/>
        <end position="98"/>
    </location>
</feature>
<feature type="region of interest" description="Disordered" evidence="2">
    <location>
        <begin position="52"/>
        <end position="98"/>
    </location>
</feature>
<feature type="compositionally biased region" description="Polar residues" evidence="2">
    <location>
        <begin position="55"/>
        <end position="64"/>
    </location>
</feature>
<feature type="region of interest" description="Disordered" evidence="2">
    <location>
        <begin position="188"/>
        <end position="252"/>
    </location>
</feature>
<protein>
    <submittedName>
        <fullName evidence="3">Uncharacterized protein</fullName>
    </submittedName>
</protein>
<evidence type="ECO:0000256" key="2">
    <source>
        <dbReference type="SAM" id="MobiDB-lite"/>
    </source>
</evidence>
<accession>A0A1Y3BB89</accession>
<evidence type="ECO:0000313" key="3">
    <source>
        <dbReference type="EMBL" id="OTF78160.1"/>
    </source>
</evidence>
<keyword evidence="4" id="KW-1185">Reference proteome</keyword>
<dbReference type="OrthoDB" id="6516275at2759"/>
<dbReference type="Proteomes" id="UP000194236">
    <property type="component" value="Unassembled WGS sequence"/>
</dbReference>
<name>A0A1Y3BB89_EURMA</name>
<feature type="region of interest" description="Disordered" evidence="2">
    <location>
        <begin position="377"/>
        <end position="402"/>
    </location>
</feature>
<dbReference type="EMBL" id="MUJZ01029190">
    <property type="protein sequence ID" value="OTF78160.1"/>
    <property type="molecule type" value="Genomic_DNA"/>
</dbReference>
<comment type="caution">
    <text evidence="3">The sequence shown here is derived from an EMBL/GenBank/DDBJ whole genome shotgun (WGS) entry which is preliminary data.</text>
</comment>